<dbReference type="PANTHER" id="PTHR23339">
    <property type="entry name" value="TYROSINE SPECIFIC PROTEIN PHOSPHATASE AND DUAL SPECIFICITY PROTEIN PHOSPHATASE"/>
    <property type="match status" value="1"/>
</dbReference>
<dbReference type="SUPFAM" id="SSF52799">
    <property type="entry name" value="(Phosphotyrosine protein) phosphatases II"/>
    <property type="match status" value="1"/>
</dbReference>
<evidence type="ECO:0000313" key="3">
    <source>
        <dbReference type="Proteomes" id="UP000235965"/>
    </source>
</evidence>
<keyword evidence="3" id="KW-1185">Reference proteome</keyword>
<dbReference type="InParanoid" id="A0A2J7R2T1"/>
<dbReference type="PROSITE" id="PS50056">
    <property type="entry name" value="TYR_PHOSPHATASE_2"/>
    <property type="match status" value="1"/>
</dbReference>
<gene>
    <name evidence="2" type="ORF">B7P43_G09271</name>
</gene>
<name>A0A2J7R2T1_9NEOP</name>
<protein>
    <recommendedName>
        <fullName evidence="1">Tyrosine specific protein phosphatases domain-containing protein</fullName>
    </recommendedName>
</protein>
<dbReference type="InterPro" id="IPR000387">
    <property type="entry name" value="Tyr_Pase_dom"/>
</dbReference>
<dbReference type="AlphaFoldDB" id="A0A2J7R2T1"/>
<dbReference type="STRING" id="105785.A0A2J7R2T1"/>
<feature type="domain" description="Tyrosine specific protein phosphatases" evidence="1">
    <location>
        <begin position="1"/>
        <end position="44"/>
    </location>
</feature>
<dbReference type="InterPro" id="IPR029021">
    <property type="entry name" value="Prot-tyrosine_phosphatase-like"/>
</dbReference>
<accession>A0A2J7R2T1</accession>
<evidence type="ECO:0000313" key="2">
    <source>
        <dbReference type="EMBL" id="PNF35142.1"/>
    </source>
</evidence>
<dbReference type="Proteomes" id="UP000235965">
    <property type="component" value="Unassembled WGS sequence"/>
</dbReference>
<proteinExistence type="predicted"/>
<dbReference type="EMBL" id="NEVH01007826">
    <property type="protein sequence ID" value="PNF35142.1"/>
    <property type="molecule type" value="Genomic_DNA"/>
</dbReference>
<sequence>MGLGRTGVMAACFLVHFYGQSPEQAITNVRLLRPGSVETYEQEKAVFRYHDYLRSL</sequence>
<organism evidence="2 3">
    <name type="scientific">Cryptotermes secundus</name>
    <dbReference type="NCBI Taxonomy" id="105785"/>
    <lineage>
        <taxon>Eukaryota</taxon>
        <taxon>Metazoa</taxon>
        <taxon>Ecdysozoa</taxon>
        <taxon>Arthropoda</taxon>
        <taxon>Hexapoda</taxon>
        <taxon>Insecta</taxon>
        <taxon>Pterygota</taxon>
        <taxon>Neoptera</taxon>
        <taxon>Polyneoptera</taxon>
        <taxon>Dictyoptera</taxon>
        <taxon>Blattodea</taxon>
        <taxon>Blattoidea</taxon>
        <taxon>Termitoidae</taxon>
        <taxon>Kalotermitidae</taxon>
        <taxon>Cryptotermitinae</taxon>
        <taxon>Cryptotermes</taxon>
    </lineage>
</organism>
<reference evidence="2 3" key="1">
    <citation type="submission" date="2017-12" db="EMBL/GenBank/DDBJ databases">
        <title>Hemimetabolous genomes reveal molecular basis of termite eusociality.</title>
        <authorList>
            <person name="Harrison M.C."/>
            <person name="Jongepier E."/>
            <person name="Robertson H.M."/>
            <person name="Arning N."/>
            <person name="Bitard-Feildel T."/>
            <person name="Chao H."/>
            <person name="Childers C.P."/>
            <person name="Dinh H."/>
            <person name="Doddapaneni H."/>
            <person name="Dugan S."/>
            <person name="Gowin J."/>
            <person name="Greiner C."/>
            <person name="Han Y."/>
            <person name="Hu H."/>
            <person name="Hughes D.S.T."/>
            <person name="Huylmans A.-K."/>
            <person name="Kemena C."/>
            <person name="Kremer L.P.M."/>
            <person name="Lee S.L."/>
            <person name="Lopez-Ezquerra A."/>
            <person name="Mallet L."/>
            <person name="Monroy-Kuhn J.M."/>
            <person name="Moser A."/>
            <person name="Murali S.C."/>
            <person name="Muzny D.M."/>
            <person name="Otani S."/>
            <person name="Piulachs M.-D."/>
            <person name="Poelchau M."/>
            <person name="Qu J."/>
            <person name="Schaub F."/>
            <person name="Wada-Katsumata A."/>
            <person name="Worley K.C."/>
            <person name="Xie Q."/>
            <person name="Ylla G."/>
            <person name="Poulsen M."/>
            <person name="Gibbs R.A."/>
            <person name="Schal C."/>
            <person name="Richards S."/>
            <person name="Belles X."/>
            <person name="Korb J."/>
            <person name="Bornberg-Bauer E."/>
        </authorList>
    </citation>
    <scope>NUCLEOTIDE SEQUENCE [LARGE SCALE GENOMIC DNA]</scope>
    <source>
        <tissue evidence="2">Whole body</tissue>
    </source>
</reference>
<evidence type="ECO:0000259" key="1">
    <source>
        <dbReference type="PROSITE" id="PS50056"/>
    </source>
</evidence>
<comment type="caution">
    <text evidence="2">The sequence shown here is derived from an EMBL/GenBank/DDBJ whole genome shotgun (WGS) entry which is preliminary data.</text>
</comment>
<dbReference type="InterPro" id="IPR050561">
    <property type="entry name" value="PTP"/>
</dbReference>
<dbReference type="Gene3D" id="3.90.190.10">
    <property type="entry name" value="Protein tyrosine phosphatase superfamily"/>
    <property type="match status" value="1"/>
</dbReference>